<sequence>MADNNDRPRLLRDYGAPSVQGFQPSVTRPTVEANNFELKPAWLQLIQQTQFAGSPTEDPHYHLQCFLALCDTFKMNGVFDQAIRLRAFPFSLRDRARKWLLSQPAGTFTTWENLSQAFLARYFPPAKTAMLRLELNTFRQKGGESLYDAWERYKDLQRECPHHGIEDWLLVQNFYNGLLPSTRSTVDSTAEGDLMEKTVPQAFELLERVAYHNYEWSNERGNVRRTAGVLEVDALSMINAQFDQLTKKLERMQANAVGTNSQQESSYEGGYMNSEYSNFNEPIEQMNYVNNGGNFNQRQPNNPYSNTYNPGWRNHPNFSWSSQQNQPINKQQGYKPPAPPGFQNRGQNLSQPSLPLQPQQLEPKMTMETMMEGFLAAQQQQTELIK</sequence>
<evidence type="ECO:0000259" key="3">
    <source>
        <dbReference type="Pfam" id="PF03732"/>
    </source>
</evidence>
<feature type="compositionally biased region" description="Polar residues" evidence="2">
    <location>
        <begin position="287"/>
        <end position="309"/>
    </location>
</feature>
<proteinExistence type="predicted"/>
<dbReference type="Pfam" id="PF03732">
    <property type="entry name" value="Retrotrans_gag"/>
    <property type="match status" value="1"/>
</dbReference>
<feature type="domain" description="Retrotransposon gag" evidence="3">
    <location>
        <begin position="87"/>
        <end position="179"/>
    </location>
</feature>
<name>A0ABQ9LHQ9_HEVBR</name>
<protein>
    <recommendedName>
        <fullName evidence="3">Retrotransposon gag domain-containing protein</fullName>
    </recommendedName>
</protein>
<comment type="caution">
    <text evidence="4">The sequence shown here is derived from an EMBL/GenBank/DDBJ whole genome shotgun (WGS) entry which is preliminary data.</text>
</comment>
<evidence type="ECO:0000313" key="5">
    <source>
        <dbReference type="Proteomes" id="UP001174677"/>
    </source>
</evidence>
<keyword evidence="5" id="KW-1185">Reference proteome</keyword>
<evidence type="ECO:0000313" key="4">
    <source>
        <dbReference type="EMBL" id="KAJ9167504.1"/>
    </source>
</evidence>
<evidence type="ECO:0000256" key="2">
    <source>
        <dbReference type="SAM" id="MobiDB-lite"/>
    </source>
</evidence>
<reference evidence="4 5" key="1">
    <citation type="journal article" date="2023" name="Plant Biotechnol. J.">
        <title>Chromosome-level wild Hevea brasiliensis genome provides new tools for genomic-assisted breeding and valuable loci to elevate rubber yield.</title>
        <authorList>
            <person name="Cheng H."/>
            <person name="Song X."/>
            <person name="Hu Y."/>
            <person name="Wu T."/>
            <person name="Yang Q."/>
            <person name="An Z."/>
            <person name="Feng S."/>
            <person name="Deng Z."/>
            <person name="Wu W."/>
            <person name="Zeng X."/>
            <person name="Tu M."/>
            <person name="Wang X."/>
            <person name="Huang H."/>
        </authorList>
    </citation>
    <scope>NUCLEOTIDE SEQUENCE [LARGE SCALE GENOMIC DNA]</scope>
    <source>
        <strain evidence="4">MT/VB/25A 57/8</strain>
    </source>
</reference>
<gene>
    <name evidence="4" type="ORF">P3X46_022152</name>
</gene>
<evidence type="ECO:0000256" key="1">
    <source>
        <dbReference type="SAM" id="Coils"/>
    </source>
</evidence>
<accession>A0ABQ9LHQ9</accession>
<feature type="coiled-coil region" evidence="1">
    <location>
        <begin position="235"/>
        <end position="262"/>
    </location>
</feature>
<feature type="region of interest" description="Disordered" evidence="2">
    <location>
        <begin position="285"/>
        <end position="357"/>
    </location>
</feature>
<organism evidence="4 5">
    <name type="scientific">Hevea brasiliensis</name>
    <name type="common">Para rubber tree</name>
    <name type="synonym">Siphonia brasiliensis</name>
    <dbReference type="NCBI Taxonomy" id="3981"/>
    <lineage>
        <taxon>Eukaryota</taxon>
        <taxon>Viridiplantae</taxon>
        <taxon>Streptophyta</taxon>
        <taxon>Embryophyta</taxon>
        <taxon>Tracheophyta</taxon>
        <taxon>Spermatophyta</taxon>
        <taxon>Magnoliopsida</taxon>
        <taxon>eudicotyledons</taxon>
        <taxon>Gunneridae</taxon>
        <taxon>Pentapetalae</taxon>
        <taxon>rosids</taxon>
        <taxon>fabids</taxon>
        <taxon>Malpighiales</taxon>
        <taxon>Euphorbiaceae</taxon>
        <taxon>Crotonoideae</taxon>
        <taxon>Micrandreae</taxon>
        <taxon>Hevea</taxon>
    </lineage>
</organism>
<dbReference type="EMBL" id="JARPOI010000012">
    <property type="protein sequence ID" value="KAJ9167504.1"/>
    <property type="molecule type" value="Genomic_DNA"/>
</dbReference>
<keyword evidence="1" id="KW-0175">Coiled coil</keyword>
<dbReference type="PANTHER" id="PTHR33223">
    <property type="entry name" value="CCHC-TYPE DOMAIN-CONTAINING PROTEIN"/>
    <property type="match status" value="1"/>
</dbReference>
<dbReference type="PANTHER" id="PTHR33223:SF11">
    <property type="entry name" value="ELEMENT PROTEIN, PUTATIVE-RELATED"/>
    <property type="match status" value="1"/>
</dbReference>
<dbReference type="Proteomes" id="UP001174677">
    <property type="component" value="Chromosome 12"/>
</dbReference>
<dbReference type="InterPro" id="IPR005162">
    <property type="entry name" value="Retrotrans_gag_dom"/>
</dbReference>
<feature type="compositionally biased region" description="Polar residues" evidence="2">
    <location>
        <begin position="316"/>
        <end position="332"/>
    </location>
</feature>